<dbReference type="AlphaFoldDB" id="A0A5D8Q9N0"/>
<dbReference type="PROSITE" id="PS01229">
    <property type="entry name" value="COF_2"/>
    <property type="match status" value="1"/>
</dbReference>
<gene>
    <name evidence="1" type="ORF">FWJ32_11405</name>
</gene>
<dbReference type="PANTHER" id="PTHR10000">
    <property type="entry name" value="PHOSPHOSERINE PHOSPHATASE"/>
    <property type="match status" value="1"/>
</dbReference>
<dbReference type="PANTHER" id="PTHR10000:SF55">
    <property type="entry name" value="5-AMINO-6-(5-PHOSPHO-D-RIBITYLAMINO)URACIL PHOSPHATASE YCSE"/>
    <property type="match status" value="1"/>
</dbReference>
<dbReference type="PROSITE" id="PS01228">
    <property type="entry name" value="COF_1"/>
    <property type="match status" value="1"/>
</dbReference>
<dbReference type="Gene3D" id="3.30.1240.10">
    <property type="match status" value="1"/>
</dbReference>
<accession>A0A5D8Q9N0</accession>
<evidence type="ECO:0000313" key="2">
    <source>
        <dbReference type="Proteomes" id="UP000322976"/>
    </source>
</evidence>
<dbReference type="GO" id="GO:0016791">
    <property type="term" value="F:phosphatase activity"/>
    <property type="evidence" value="ECO:0007669"/>
    <property type="project" value="TreeGrafter"/>
</dbReference>
<keyword evidence="2" id="KW-1185">Reference proteome</keyword>
<dbReference type="RefSeq" id="WP_149546086.1">
    <property type="nucleotide sequence ID" value="NZ_VTPS01000021.1"/>
</dbReference>
<dbReference type="NCBIfam" id="TIGR01484">
    <property type="entry name" value="HAD-SF-IIB"/>
    <property type="match status" value="1"/>
</dbReference>
<name>A0A5D8Q9N0_9THEO</name>
<dbReference type="InterPro" id="IPR036412">
    <property type="entry name" value="HAD-like_sf"/>
</dbReference>
<dbReference type="SFLD" id="SFLDG01140">
    <property type="entry name" value="C2.B:_Phosphomannomutase_and_P"/>
    <property type="match status" value="1"/>
</dbReference>
<comment type="caution">
    <text evidence="1">The sequence shown here is derived from an EMBL/GenBank/DDBJ whole genome shotgun (WGS) entry which is preliminary data.</text>
</comment>
<dbReference type="CDD" id="cd07516">
    <property type="entry name" value="HAD_Pase"/>
    <property type="match status" value="1"/>
</dbReference>
<proteinExistence type="predicted"/>
<dbReference type="SUPFAM" id="SSF56784">
    <property type="entry name" value="HAD-like"/>
    <property type="match status" value="1"/>
</dbReference>
<dbReference type="Pfam" id="PF08282">
    <property type="entry name" value="Hydrolase_3"/>
    <property type="match status" value="1"/>
</dbReference>
<dbReference type="SFLD" id="SFLDS00003">
    <property type="entry name" value="Haloacid_Dehalogenase"/>
    <property type="match status" value="1"/>
</dbReference>
<evidence type="ECO:0000313" key="1">
    <source>
        <dbReference type="EMBL" id="TZE80894.1"/>
    </source>
</evidence>
<dbReference type="Proteomes" id="UP000322976">
    <property type="component" value="Unassembled WGS sequence"/>
</dbReference>
<dbReference type="EMBL" id="VTPS01000021">
    <property type="protein sequence ID" value="TZE80894.1"/>
    <property type="molecule type" value="Genomic_DNA"/>
</dbReference>
<sequence>MYKLVAMDMDGTLLNSDKFISEKNMYVLDRIRNLGIKIAFCTGRLFLSARAYAKLLGGNVFIISCNGAYITDEKFNEIAIHRIPVDEALKLVDVCRKFDVYYYFFDKTKIYSEKKVYRQSVYLKGNELFPEEDRTEFVICSDLKALIKRGNIDMLKFVIIDDNNDKLMKVRDELCRLNLEVSSSLSINIEVTAQDVNKGRGLKELADFIGVDMAETIAVGDSENDIPMLKIAGFSIAMGNARDDVKAMADYITVSEDADGVAKALNKIILEDQHGEGFYQEMQ</sequence>
<dbReference type="Gene3D" id="3.40.50.1000">
    <property type="entry name" value="HAD superfamily/HAD-like"/>
    <property type="match status" value="1"/>
</dbReference>
<organism evidence="1 2">
    <name type="scientific">Calorimonas adulescens</name>
    <dbReference type="NCBI Taxonomy" id="2606906"/>
    <lineage>
        <taxon>Bacteria</taxon>
        <taxon>Bacillati</taxon>
        <taxon>Bacillota</taxon>
        <taxon>Clostridia</taxon>
        <taxon>Thermoanaerobacterales</taxon>
        <taxon>Thermoanaerobacteraceae</taxon>
        <taxon>Calorimonas</taxon>
    </lineage>
</organism>
<dbReference type="InterPro" id="IPR023214">
    <property type="entry name" value="HAD_sf"/>
</dbReference>
<dbReference type="InterPro" id="IPR006379">
    <property type="entry name" value="HAD-SF_hydro_IIB"/>
</dbReference>
<protein>
    <submittedName>
        <fullName evidence="1">HAD family phosphatase</fullName>
    </submittedName>
</protein>
<dbReference type="GO" id="GO:0000287">
    <property type="term" value="F:magnesium ion binding"/>
    <property type="evidence" value="ECO:0007669"/>
    <property type="project" value="TreeGrafter"/>
</dbReference>
<reference evidence="1 2" key="1">
    <citation type="submission" date="2019-08" db="EMBL/GenBank/DDBJ databases">
        <title>Calorimonas adulescens gen. nov., sp. nov., an anaerobic thermophilic bacterium from Sakhalin hot spring.</title>
        <authorList>
            <person name="Khomyakova M.A."/>
            <person name="Merkel A.Y."/>
            <person name="Novikov A."/>
            <person name="Bonch-Osmolovskaya E.A."/>
            <person name="Slobodkin A.I."/>
        </authorList>
    </citation>
    <scope>NUCLEOTIDE SEQUENCE [LARGE SCALE GENOMIC DNA]</scope>
    <source>
        <strain evidence="1 2">A05MB</strain>
    </source>
</reference>
<dbReference type="NCBIfam" id="TIGR00099">
    <property type="entry name" value="Cof-subfamily"/>
    <property type="match status" value="1"/>
</dbReference>
<dbReference type="SFLD" id="SFLDG01144">
    <property type="entry name" value="C2.B.4:_PGP_Like"/>
    <property type="match status" value="1"/>
</dbReference>
<dbReference type="GO" id="GO:0005829">
    <property type="term" value="C:cytosol"/>
    <property type="evidence" value="ECO:0007669"/>
    <property type="project" value="TreeGrafter"/>
</dbReference>
<dbReference type="InterPro" id="IPR000150">
    <property type="entry name" value="Cof"/>
</dbReference>